<keyword evidence="1" id="KW-0732">Signal</keyword>
<evidence type="ECO:0000313" key="3">
    <source>
        <dbReference type="Proteomes" id="UP001325479"/>
    </source>
</evidence>
<dbReference type="EMBL" id="CP139965">
    <property type="protein sequence ID" value="WQD81062.1"/>
    <property type="molecule type" value="Genomic_DNA"/>
</dbReference>
<name>A0ABZ0WUH0_9BURK</name>
<keyword evidence="3" id="KW-1185">Reference proteome</keyword>
<sequence>MKKRLISAAAMATLVLAMPTAFADGNMPDAAQHADAGAQSVPDLPQHLPPHPAGPDFAVVNDLEQLHRLYAMSGRESQIVAVYHEVLNRTQDPMLRHYVYDSLARIQLKPDNVDQAIATLHTSLNEDLVALNRAPHLPASRGMPEQAPASPE</sequence>
<evidence type="ECO:0000313" key="2">
    <source>
        <dbReference type="EMBL" id="WQD81062.1"/>
    </source>
</evidence>
<feature type="chain" id="PRO_5046842200" evidence="1">
    <location>
        <begin position="24"/>
        <end position="152"/>
    </location>
</feature>
<proteinExistence type="predicted"/>
<dbReference type="Proteomes" id="UP001325479">
    <property type="component" value="Chromosome"/>
</dbReference>
<evidence type="ECO:0000256" key="1">
    <source>
        <dbReference type="SAM" id="SignalP"/>
    </source>
</evidence>
<protein>
    <submittedName>
        <fullName evidence="2">Uncharacterized protein</fullName>
    </submittedName>
</protein>
<feature type="signal peptide" evidence="1">
    <location>
        <begin position="1"/>
        <end position="23"/>
    </location>
</feature>
<organism evidence="2 3">
    <name type="scientific">Paraburkholderia kururiensis</name>
    <dbReference type="NCBI Taxonomy" id="984307"/>
    <lineage>
        <taxon>Bacteria</taxon>
        <taxon>Pseudomonadati</taxon>
        <taxon>Pseudomonadota</taxon>
        <taxon>Betaproteobacteria</taxon>
        <taxon>Burkholderiales</taxon>
        <taxon>Burkholderiaceae</taxon>
        <taxon>Paraburkholderia</taxon>
    </lineage>
</organism>
<accession>A0ABZ0WUH0</accession>
<reference evidence="2 3" key="1">
    <citation type="submission" date="2023-12" db="EMBL/GenBank/DDBJ databases">
        <title>Genome sequencing and assembly of bacterial species from a model synthetic community.</title>
        <authorList>
            <person name="Hogle S.L."/>
        </authorList>
    </citation>
    <scope>NUCLEOTIDE SEQUENCE [LARGE SCALE GENOMIC DNA]</scope>
    <source>
        <strain evidence="2 3">HAMBI 2494</strain>
    </source>
</reference>
<gene>
    <name evidence="2" type="ORF">U0042_18115</name>
</gene>